<name>A0ABV0ZRL0_9TELE</name>
<dbReference type="Proteomes" id="UP001469553">
    <property type="component" value="Unassembled WGS sequence"/>
</dbReference>
<reference evidence="1 2" key="1">
    <citation type="submission" date="2021-06" db="EMBL/GenBank/DDBJ databases">
        <authorList>
            <person name="Palmer J.M."/>
        </authorList>
    </citation>
    <scope>NUCLEOTIDE SEQUENCE [LARGE SCALE GENOMIC DNA]</scope>
    <source>
        <strain evidence="1 2">AS_MEX2019</strain>
        <tissue evidence="1">Muscle</tissue>
    </source>
</reference>
<keyword evidence="2" id="KW-1185">Reference proteome</keyword>
<gene>
    <name evidence="1" type="ORF">AMECASPLE_029630</name>
</gene>
<evidence type="ECO:0000313" key="1">
    <source>
        <dbReference type="EMBL" id="MEQ2308580.1"/>
    </source>
</evidence>
<sequence length="101" mass="11962">MASSKIHKVDYENHTFKDEWTETYGLLQHNSQHTSVHCGYSGFWENKESFSLTGKLSNSAWKLWQKHFKMEKKDTDKRKRLSKLPCLSQAQQGEQNYTKLH</sequence>
<organism evidence="1 2">
    <name type="scientific">Ameca splendens</name>
    <dbReference type="NCBI Taxonomy" id="208324"/>
    <lineage>
        <taxon>Eukaryota</taxon>
        <taxon>Metazoa</taxon>
        <taxon>Chordata</taxon>
        <taxon>Craniata</taxon>
        <taxon>Vertebrata</taxon>
        <taxon>Euteleostomi</taxon>
        <taxon>Actinopterygii</taxon>
        <taxon>Neopterygii</taxon>
        <taxon>Teleostei</taxon>
        <taxon>Neoteleostei</taxon>
        <taxon>Acanthomorphata</taxon>
        <taxon>Ovalentaria</taxon>
        <taxon>Atherinomorphae</taxon>
        <taxon>Cyprinodontiformes</taxon>
        <taxon>Goodeidae</taxon>
        <taxon>Ameca</taxon>
    </lineage>
</organism>
<accession>A0ABV0ZRL0</accession>
<protein>
    <recommendedName>
        <fullName evidence="3">Myb proto-oncogene protein, plant</fullName>
    </recommendedName>
</protein>
<comment type="caution">
    <text evidence="1">The sequence shown here is derived from an EMBL/GenBank/DDBJ whole genome shotgun (WGS) entry which is preliminary data.</text>
</comment>
<evidence type="ECO:0000313" key="2">
    <source>
        <dbReference type="Proteomes" id="UP001469553"/>
    </source>
</evidence>
<proteinExistence type="predicted"/>
<evidence type="ECO:0008006" key="3">
    <source>
        <dbReference type="Google" id="ProtNLM"/>
    </source>
</evidence>
<dbReference type="EMBL" id="JAHRIP010069248">
    <property type="protein sequence ID" value="MEQ2308580.1"/>
    <property type="molecule type" value="Genomic_DNA"/>
</dbReference>